<keyword evidence="1" id="KW-0812">Transmembrane</keyword>
<dbReference type="OrthoDB" id="131473at2157"/>
<reference evidence="2 3" key="1">
    <citation type="submission" date="2014-07" db="EMBL/GenBank/DDBJ databases">
        <title>Methanogenic archaea and the global carbon cycle.</title>
        <authorList>
            <person name="Henriksen J.R."/>
            <person name="Luke J."/>
            <person name="Reinhart S."/>
            <person name="Benedict M.N."/>
            <person name="Youngblut N.D."/>
            <person name="Metcalf M.E."/>
            <person name="Whitaker R.J."/>
            <person name="Metcalf W.W."/>
        </authorList>
    </citation>
    <scope>NUCLEOTIDE SEQUENCE [LARGE SCALE GENOMIC DNA]</scope>
    <source>
        <strain evidence="2 3">T4/M</strain>
    </source>
</reference>
<dbReference type="EMBL" id="CP009506">
    <property type="protein sequence ID" value="AKB30443.1"/>
    <property type="molecule type" value="Genomic_DNA"/>
</dbReference>
<evidence type="ECO:0000313" key="3">
    <source>
        <dbReference type="Proteomes" id="UP000033111"/>
    </source>
</evidence>
<dbReference type="KEGG" id="msw:MSSIT_3724"/>
<proteinExistence type="predicted"/>
<feature type="transmembrane region" description="Helical" evidence="1">
    <location>
        <begin position="35"/>
        <end position="53"/>
    </location>
</feature>
<evidence type="ECO:0000313" key="2">
    <source>
        <dbReference type="EMBL" id="AKB30443.1"/>
    </source>
</evidence>
<evidence type="ECO:0000256" key="1">
    <source>
        <dbReference type="SAM" id="Phobius"/>
    </source>
</evidence>
<feature type="transmembrane region" description="Helical" evidence="1">
    <location>
        <begin position="74"/>
        <end position="94"/>
    </location>
</feature>
<protein>
    <submittedName>
        <fullName evidence="2">Uncharacterized protein</fullName>
    </submittedName>
</protein>
<sequence>MLSMLILGTEKLALGNSFPGSGICFIYTDFGIPEYYRITVLGLIVLLGLKETLLVSRKEDNFSIDSIDMGIYPLLICFVATFLFAGLEIIFTGLSP</sequence>
<keyword evidence="3" id="KW-1185">Reference proteome</keyword>
<dbReference type="HOGENOM" id="CLU_2406349_0_0_2"/>
<name>A0A0E3P8Y1_9EURY</name>
<dbReference type="AlphaFoldDB" id="A0A0E3P8Y1"/>
<keyword evidence="1" id="KW-1133">Transmembrane helix</keyword>
<gene>
    <name evidence="2" type="ORF">MSSIT_3724</name>
</gene>
<organism evidence="2 3">
    <name type="scientific">Methanosarcina siciliae T4/M</name>
    <dbReference type="NCBI Taxonomy" id="1434120"/>
    <lineage>
        <taxon>Archaea</taxon>
        <taxon>Methanobacteriati</taxon>
        <taxon>Methanobacteriota</taxon>
        <taxon>Stenosarchaea group</taxon>
        <taxon>Methanomicrobia</taxon>
        <taxon>Methanosarcinales</taxon>
        <taxon>Methanosarcinaceae</taxon>
        <taxon>Methanosarcina</taxon>
    </lineage>
</organism>
<keyword evidence="1" id="KW-0472">Membrane</keyword>
<dbReference type="PATRIC" id="fig|1434120.4.peg.4829"/>
<accession>A0A0E3P8Y1</accession>
<dbReference type="Proteomes" id="UP000033111">
    <property type="component" value="Chromosome"/>
</dbReference>